<dbReference type="Proteomes" id="UP000253769">
    <property type="component" value="Unassembled WGS sequence"/>
</dbReference>
<accession>A0A369WCR0</accession>
<dbReference type="AlphaFoldDB" id="A0A369WCR0"/>
<evidence type="ECO:0000256" key="1">
    <source>
        <dbReference type="ARBA" id="ARBA00001947"/>
    </source>
</evidence>
<dbReference type="InterPro" id="IPR013785">
    <property type="entry name" value="Aldolase_TIM"/>
</dbReference>
<dbReference type="GO" id="GO:0043720">
    <property type="term" value="F:3-keto-5-aminohexanoate cleavage activity"/>
    <property type="evidence" value="ECO:0007669"/>
    <property type="project" value="InterPro"/>
</dbReference>
<dbReference type="PANTHER" id="PTHR37418">
    <property type="entry name" value="3-KETO-5-AMINOHEXANOATE CLEAVAGE ENZYME-RELATED"/>
    <property type="match status" value="1"/>
</dbReference>
<keyword evidence="4" id="KW-0862">Zinc</keyword>
<gene>
    <name evidence="5" type="ORF">DV711_11570</name>
</gene>
<keyword evidence="2" id="KW-0808">Transferase</keyword>
<sequence length="276" mass="30579">MSTPCLIIVAPNGARRTKADHPALPISPAEMVDEVAACAEAGAAMVHLHARDAEGRHSLEIDDNAAMLKQVTDQLGDQVIVQLTTEAVGIYQPPQQMELIRELQPEAASFALRELIPDDSWLEQAADFFGWVRSRGILAQYILYSADDLARYYRLIDQGVLPTDHHHLLFVLGRYSQGQQSNPQELLPFLQQLEQRQIPTVPWALCAFGQREQQCLAAACSFDGDARVGFENNLLRSDGTQANNNAEQVAQLRQTILSMGRELHSAASVRQHYKAG</sequence>
<dbReference type="GO" id="GO:0046872">
    <property type="term" value="F:metal ion binding"/>
    <property type="evidence" value="ECO:0007669"/>
    <property type="project" value="UniProtKB-KW"/>
</dbReference>
<dbReference type="RefSeq" id="WP_114695867.1">
    <property type="nucleotide sequence ID" value="NZ_QQOH01000003.1"/>
</dbReference>
<evidence type="ECO:0000256" key="2">
    <source>
        <dbReference type="ARBA" id="ARBA00022679"/>
    </source>
</evidence>
<dbReference type="PANTHER" id="PTHR37418:SF2">
    <property type="entry name" value="3-KETO-5-AMINOHEXANOATE CLEAVAGE ENZYME"/>
    <property type="match status" value="1"/>
</dbReference>
<dbReference type="EMBL" id="QQOH01000003">
    <property type="protein sequence ID" value="RDE19522.1"/>
    <property type="molecule type" value="Genomic_DNA"/>
</dbReference>
<reference evidence="5 6" key="1">
    <citation type="submission" date="2018-07" db="EMBL/GenBank/DDBJ databases">
        <title>Motiliproteus coralliicola sp. nov., a bacterium isolated from Coral.</title>
        <authorList>
            <person name="Wang G."/>
        </authorList>
    </citation>
    <scope>NUCLEOTIDE SEQUENCE [LARGE SCALE GENOMIC DNA]</scope>
    <source>
        <strain evidence="5 6">C34</strain>
    </source>
</reference>
<proteinExistence type="predicted"/>
<evidence type="ECO:0000313" key="6">
    <source>
        <dbReference type="Proteomes" id="UP000253769"/>
    </source>
</evidence>
<comment type="caution">
    <text evidence="5">The sequence shown here is derived from an EMBL/GenBank/DDBJ whole genome shotgun (WGS) entry which is preliminary data.</text>
</comment>
<dbReference type="OrthoDB" id="9155960at2"/>
<comment type="cofactor">
    <cofactor evidence="1">
        <name>Zn(2+)</name>
        <dbReference type="ChEBI" id="CHEBI:29105"/>
    </cofactor>
</comment>
<organism evidence="5 6">
    <name type="scientific">Motiliproteus coralliicola</name>
    <dbReference type="NCBI Taxonomy" id="2283196"/>
    <lineage>
        <taxon>Bacteria</taxon>
        <taxon>Pseudomonadati</taxon>
        <taxon>Pseudomonadota</taxon>
        <taxon>Gammaproteobacteria</taxon>
        <taxon>Oceanospirillales</taxon>
        <taxon>Oceanospirillaceae</taxon>
        <taxon>Motiliproteus</taxon>
    </lineage>
</organism>
<dbReference type="Gene3D" id="3.20.20.70">
    <property type="entry name" value="Aldolase class I"/>
    <property type="match status" value="1"/>
</dbReference>
<name>A0A369WCR0_9GAMM</name>
<evidence type="ECO:0000313" key="5">
    <source>
        <dbReference type="EMBL" id="RDE19522.1"/>
    </source>
</evidence>
<dbReference type="InterPro" id="IPR008567">
    <property type="entry name" value="BKACE"/>
</dbReference>
<keyword evidence="6" id="KW-1185">Reference proteome</keyword>
<dbReference type="Pfam" id="PF05853">
    <property type="entry name" value="BKACE"/>
    <property type="match status" value="1"/>
</dbReference>
<protein>
    <submittedName>
        <fullName evidence="5">3-keto-5-aminohexanoate cleavage protein</fullName>
    </submittedName>
</protein>
<evidence type="ECO:0000256" key="4">
    <source>
        <dbReference type="ARBA" id="ARBA00022833"/>
    </source>
</evidence>
<evidence type="ECO:0000256" key="3">
    <source>
        <dbReference type="ARBA" id="ARBA00022723"/>
    </source>
</evidence>
<keyword evidence="3" id="KW-0479">Metal-binding</keyword>